<feature type="transmembrane region" description="Helical" evidence="5">
    <location>
        <begin position="415"/>
        <end position="435"/>
    </location>
</feature>
<evidence type="ECO:0000313" key="7">
    <source>
        <dbReference type="EMBL" id="KAJ6636137.1"/>
    </source>
</evidence>
<keyword evidence="2 5" id="KW-0812">Transmembrane</keyword>
<proteinExistence type="predicted"/>
<dbReference type="InterPro" id="IPR011701">
    <property type="entry name" value="MFS"/>
</dbReference>
<dbReference type="OrthoDB" id="3936150at2759"/>
<feature type="transmembrane region" description="Helical" evidence="5">
    <location>
        <begin position="476"/>
        <end position="498"/>
    </location>
</feature>
<organism evidence="7 8">
    <name type="scientific">Pseudolycoriella hygida</name>
    <dbReference type="NCBI Taxonomy" id="35572"/>
    <lineage>
        <taxon>Eukaryota</taxon>
        <taxon>Metazoa</taxon>
        <taxon>Ecdysozoa</taxon>
        <taxon>Arthropoda</taxon>
        <taxon>Hexapoda</taxon>
        <taxon>Insecta</taxon>
        <taxon>Pterygota</taxon>
        <taxon>Neoptera</taxon>
        <taxon>Endopterygota</taxon>
        <taxon>Diptera</taxon>
        <taxon>Nematocera</taxon>
        <taxon>Sciaroidea</taxon>
        <taxon>Sciaridae</taxon>
        <taxon>Pseudolycoriella</taxon>
    </lineage>
</organism>
<dbReference type="PROSITE" id="PS50850">
    <property type="entry name" value="MFS"/>
    <property type="match status" value="1"/>
</dbReference>
<keyword evidence="4 5" id="KW-0472">Membrane</keyword>
<feature type="transmembrane region" description="Helical" evidence="5">
    <location>
        <begin position="504"/>
        <end position="523"/>
    </location>
</feature>
<evidence type="ECO:0000313" key="8">
    <source>
        <dbReference type="Proteomes" id="UP001151699"/>
    </source>
</evidence>
<comment type="subcellular location">
    <subcellularLocation>
        <location evidence="1">Membrane</location>
        <topology evidence="1">Multi-pass membrane protein</topology>
    </subcellularLocation>
</comment>
<protein>
    <submittedName>
        <fullName evidence="7">Solute carrier family 22 member 5</fullName>
    </submittedName>
</protein>
<evidence type="ECO:0000256" key="2">
    <source>
        <dbReference type="ARBA" id="ARBA00022692"/>
    </source>
</evidence>
<evidence type="ECO:0000256" key="5">
    <source>
        <dbReference type="SAM" id="Phobius"/>
    </source>
</evidence>
<evidence type="ECO:0000256" key="4">
    <source>
        <dbReference type="ARBA" id="ARBA00023136"/>
    </source>
</evidence>
<keyword evidence="3 5" id="KW-1133">Transmembrane helix</keyword>
<dbReference type="Proteomes" id="UP001151699">
    <property type="component" value="Chromosome C"/>
</dbReference>
<dbReference type="AlphaFoldDB" id="A0A9Q0MQH9"/>
<name>A0A9Q0MQH9_9DIPT</name>
<feature type="transmembrane region" description="Helical" evidence="5">
    <location>
        <begin position="181"/>
        <end position="199"/>
    </location>
</feature>
<feature type="transmembrane region" description="Helical" evidence="5">
    <location>
        <begin position="239"/>
        <end position="260"/>
    </location>
</feature>
<dbReference type="CDD" id="cd17317">
    <property type="entry name" value="MFS_SLC22"/>
    <property type="match status" value="1"/>
</dbReference>
<dbReference type="InterPro" id="IPR020846">
    <property type="entry name" value="MFS_dom"/>
</dbReference>
<dbReference type="GO" id="GO:0016020">
    <property type="term" value="C:membrane"/>
    <property type="evidence" value="ECO:0007669"/>
    <property type="project" value="UniProtKB-SubCell"/>
</dbReference>
<dbReference type="PANTHER" id="PTHR24064">
    <property type="entry name" value="SOLUTE CARRIER FAMILY 22 MEMBER"/>
    <property type="match status" value="1"/>
</dbReference>
<keyword evidence="8" id="KW-1185">Reference proteome</keyword>
<dbReference type="GO" id="GO:0022857">
    <property type="term" value="F:transmembrane transporter activity"/>
    <property type="evidence" value="ECO:0007669"/>
    <property type="project" value="InterPro"/>
</dbReference>
<feature type="transmembrane region" description="Helical" evidence="5">
    <location>
        <begin position="387"/>
        <end position="408"/>
    </location>
</feature>
<gene>
    <name evidence="7" type="primary">SLC22A5_1</name>
    <name evidence="7" type="ORF">Bhyg_14724</name>
</gene>
<feature type="transmembrane region" description="Helical" evidence="5">
    <location>
        <begin position="266"/>
        <end position="285"/>
    </location>
</feature>
<evidence type="ECO:0000259" key="6">
    <source>
        <dbReference type="PROSITE" id="PS50850"/>
    </source>
</evidence>
<reference evidence="7" key="1">
    <citation type="submission" date="2022-07" db="EMBL/GenBank/DDBJ databases">
        <authorList>
            <person name="Trinca V."/>
            <person name="Uliana J.V.C."/>
            <person name="Torres T.T."/>
            <person name="Ward R.J."/>
            <person name="Monesi N."/>
        </authorList>
    </citation>
    <scope>NUCLEOTIDE SEQUENCE</scope>
    <source>
        <strain evidence="7">HSMRA1968</strain>
        <tissue evidence="7">Whole embryos</tissue>
    </source>
</reference>
<dbReference type="Pfam" id="PF07690">
    <property type="entry name" value="MFS_1"/>
    <property type="match status" value="1"/>
</dbReference>
<feature type="domain" description="Major facilitator superfamily (MFS) profile" evidence="6">
    <location>
        <begin position="106"/>
        <end position="528"/>
    </location>
</feature>
<dbReference type="InterPro" id="IPR036259">
    <property type="entry name" value="MFS_trans_sf"/>
</dbReference>
<accession>A0A9Q0MQH9</accession>
<feature type="transmembrane region" description="Helical" evidence="5">
    <location>
        <begin position="441"/>
        <end position="464"/>
    </location>
</feature>
<feature type="transmembrane region" description="Helical" evidence="5">
    <location>
        <begin position="205"/>
        <end position="227"/>
    </location>
</feature>
<feature type="transmembrane region" description="Helical" evidence="5">
    <location>
        <begin position="26"/>
        <end position="48"/>
    </location>
</feature>
<sequence>MKEEINNDFDLDSILPELKEFGKFQIFVYILSCVIISLTAAVGLSYIFTAGQVDYRCRIPECDNGTSDFNADWWNFTIPEVNGRPATCARYGTLNISQYDDENVMIEPICSADYFNQSVEDTCTSDFIYRNDELTILNEFNLTCIDNEWKLTAVGSIGNIAEMLWLPIAGLLSDRFGRKRILLVCLLIGGTMGLLKSFASNYLMFLILQVFEGTLSTSPYIAVFILGMEFVGPSKRVMAGTLLSSTYCIGVMLLGAVAMYTEHFRHLLQVLYVMVLVLMVATYWMPESVRWLIQKGRNEEAVKIIRNAAKSNKVTLSEETQQKLERLKINVIEKTKKKATDKSDIFKALRSKTILFRLLNCCYCFFVNDLVYFGLSVHSVALGGNKYTNFIWIGLSEIPAVLSSYVLMDRLGRKWSIFLSMMISGSACIITEYLPEDAATWRLMFFIFGKGGISISITVLYVYCSELFPTNVRQSLLSVGCTVGRLGSMAAPLTPLLAHIWRPLPLVIFGGTSLMSALLILLLPETLNAKLPDTLEEAENVGTKSKYNAVELTPMKV</sequence>
<dbReference type="SUPFAM" id="SSF103473">
    <property type="entry name" value="MFS general substrate transporter"/>
    <property type="match status" value="1"/>
</dbReference>
<dbReference type="EMBL" id="WJQU01000004">
    <property type="protein sequence ID" value="KAJ6636137.1"/>
    <property type="molecule type" value="Genomic_DNA"/>
</dbReference>
<dbReference type="Gene3D" id="1.20.1250.20">
    <property type="entry name" value="MFS general substrate transporter like domains"/>
    <property type="match status" value="1"/>
</dbReference>
<comment type="caution">
    <text evidence="7">The sequence shown here is derived from an EMBL/GenBank/DDBJ whole genome shotgun (WGS) entry which is preliminary data.</text>
</comment>
<feature type="transmembrane region" description="Helical" evidence="5">
    <location>
        <begin position="354"/>
        <end position="375"/>
    </location>
</feature>
<evidence type="ECO:0000256" key="1">
    <source>
        <dbReference type="ARBA" id="ARBA00004141"/>
    </source>
</evidence>
<evidence type="ECO:0000256" key="3">
    <source>
        <dbReference type="ARBA" id="ARBA00022989"/>
    </source>
</evidence>